<evidence type="ECO:0000256" key="6">
    <source>
        <dbReference type="ARBA" id="ARBA00023242"/>
    </source>
</evidence>
<keyword evidence="4" id="KW-0677">Repeat</keyword>
<dbReference type="PROSITE" id="PS50896">
    <property type="entry name" value="LISH"/>
    <property type="match status" value="1"/>
</dbReference>
<dbReference type="InterPro" id="IPR015943">
    <property type="entry name" value="WD40/YVTN_repeat-like_dom_sf"/>
</dbReference>
<feature type="domain" description="Peptidase A1" evidence="12">
    <location>
        <begin position="1057"/>
        <end position="1382"/>
    </location>
</feature>
<name>A0A7J6MZ61_PERCH</name>
<evidence type="ECO:0000256" key="10">
    <source>
        <dbReference type="SAM" id="SignalP"/>
    </source>
</evidence>
<organism evidence="13 14">
    <name type="scientific">Perkinsus chesapeaki</name>
    <name type="common">Clam parasite</name>
    <name type="synonym">Perkinsus andrewsi</name>
    <dbReference type="NCBI Taxonomy" id="330153"/>
    <lineage>
        <taxon>Eukaryota</taxon>
        <taxon>Sar</taxon>
        <taxon>Alveolata</taxon>
        <taxon>Perkinsozoa</taxon>
        <taxon>Perkinsea</taxon>
        <taxon>Perkinsida</taxon>
        <taxon>Perkinsidae</taxon>
        <taxon>Perkinsus</taxon>
    </lineage>
</organism>
<evidence type="ECO:0000256" key="8">
    <source>
        <dbReference type="PROSITE-ProRule" id="PRU00221"/>
    </source>
</evidence>
<dbReference type="InterPro" id="IPR006594">
    <property type="entry name" value="LisH"/>
</dbReference>
<dbReference type="InterPro" id="IPR006595">
    <property type="entry name" value="CTLH_C"/>
</dbReference>
<dbReference type="PROSITE" id="PS50294">
    <property type="entry name" value="WD_REPEATS_REGION"/>
    <property type="match status" value="2"/>
</dbReference>
<comment type="similarity">
    <text evidence="7">Belongs to the WD repeat SMU1 family.</text>
</comment>
<dbReference type="SUPFAM" id="SSF50630">
    <property type="entry name" value="Acid proteases"/>
    <property type="match status" value="1"/>
</dbReference>
<dbReference type="Proteomes" id="UP000591131">
    <property type="component" value="Unassembled WGS sequence"/>
</dbReference>
<keyword evidence="6" id="KW-0539">Nucleus</keyword>
<comment type="subcellular location">
    <subcellularLocation>
        <location evidence="1">Nucleus</location>
    </subcellularLocation>
</comment>
<dbReference type="PROSITE" id="PS50082">
    <property type="entry name" value="WD_REPEATS_2"/>
    <property type="match status" value="3"/>
</dbReference>
<evidence type="ECO:0000313" key="14">
    <source>
        <dbReference type="Proteomes" id="UP000591131"/>
    </source>
</evidence>
<dbReference type="Pfam" id="PF17814">
    <property type="entry name" value="LisH_TPL"/>
    <property type="match status" value="1"/>
</dbReference>
<comment type="caution">
    <text evidence="13">The sequence shown here is derived from an EMBL/GenBank/DDBJ whole genome shotgun (WGS) entry which is preliminary data.</text>
</comment>
<feature type="chain" id="PRO_5029614843" evidence="10">
    <location>
        <begin position="20"/>
        <end position="1386"/>
    </location>
</feature>
<accession>A0A7J6MZ61</accession>
<reference evidence="13 14" key="1">
    <citation type="submission" date="2020-04" db="EMBL/GenBank/DDBJ databases">
        <title>Perkinsus chesapeaki whole genome sequence.</title>
        <authorList>
            <person name="Bogema D.R."/>
        </authorList>
    </citation>
    <scope>NUCLEOTIDE SEQUENCE [LARGE SCALE GENOMIC DNA]</scope>
    <source>
        <strain evidence="13">ATCC PRA-425</strain>
    </source>
</reference>
<dbReference type="SUPFAM" id="SSF50978">
    <property type="entry name" value="WD40 repeat-like"/>
    <property type="match status" value="1"/>
</dbReference>
<keyword evidence="5" id="KW-0508">mRNA splicing</keyword>
<dbReference type="PROSITE" id="PS50897">
    <property type="entry name" value="CTLH"/>
    <property type="match status" value="1"/>
</dbReference>
<evidence type="ECO:0000256" key="5">
    <source>
        <dbReference type="ARBA" id="ARBA00023187"/>
    </source>
</evidence>
<dbReference type="InterPro" id="IPR034164">
    <property type="entry name" value="Pepsin-like_dom"/>
</dbReference>
<dbReference type="CDD" id="cd00200">
    <property type="entry name" value="WD40"/>
    <property type="match status" value="1"/>
</dbReference>
<proteinExistence type="inferred from homology"/>
<keyword evidence="10" id="KW-0732">Signal</keyword>
<keyword evidence="3" id="KW-0507">mRNA processing</keyword>
<dbReference type="Gene3D" id="2.40.70.10">
    <property type="entry name" value="Acid Proteases"/>
    <property type="match status" value="1"/>
</dbReference>
<evidence type="ECO:0000256" key="3">
    <source>
        <dbReference type="ARBA" id="ARBA00022664"/>
    </source>
</evidence>
<evidence type="ECO:0000256" key="1">
    <source>
        <dbReference type="ARBA" id="ARBA00004123"/>
    </source>
</evidence>
<dbReference type="PROSITE" id="PS51767">
    <property type="entry name" value="PEPTIDASE_A1"/>
    <property type="match status" value="1"/>
</dbReference>
<evidence type="ECO:0000256" key="4">
    <source>
        <dbReference type="ARBA" id="ARBA00022737"/>
    </source>
</evidence>
<feature type="domain" description="CTLH" evidence="11">
    <location>
        <begin position="525"/>
        <end position="577"/>
    </location>
</feature>
<evidence type="ECO:0000256" key="9">
    <source>
        <dbReference type="SAM" id="MobiDB-lite"/>
    </source>
</evidence>
<protein>
    <submittedName>
        <fullName evidence="13">Serine/threonine-protein kinase smu1</fullName>
    </submittedName>
</protein>
<dbReference type="EMBL" id="JAAPAO010000029">
    <property type="protein sequence ID" value="KAF4676746.1"/>
    <property type="molecule type" value="Genomic_DNA"/>
</dbReference>
<dbReference type="GO" id="GO:0005634">
    <property type="term" value="C:nucleus"/>
    <property type="evidence" value="ECO:0007669"/>
    <property type="project" value="UniProtKB-SubCell"/>
</dbReference>
<feature type="region of interest" description="Disordered" evidence="9">
    <location>
        <begin position="393"/>
        <end position="417"/>
    </location>
</feature>
<evidence type="ECO:0000313" key="13">
    <source>
        <dbReference type="EMBL" id="KAF4676746.1"/>
    </source>
</evidence>
<feature type="repeat" description="WD" evidence="8">
    <location>
        <begin position="715"/>
        <end position="747"/>
    </location>
</feature>
<feature type="signal peptide" evidence="10">
    <location>
        <begin position="1"/>
        <end position="19"/>
    </location>
</feature>
<dbReference type="InterPro" id="IPR045184">
    <property type="entry name" value="SMU1"/>
</dbReference>
<evidence type="ECO:0000256" key="7">
    <source>
        <dbReference type="ARBA" id="ARBA00025801"/>
    </source>
</evidence>
<dbReference type="InterPro" id="IPR033121">
    <property type="entry name" value="PEPTIDASE_A1"/>
</dbReference>
<dbReference type="Gene3D" id="2.130.10.10">
    <property type="entry name" value="YVTN repeat-like/Quinoprotein amine dehydrogenase"/>
    <property type="match status" value="1"/>
</dbReference>
<keyword evidence="2 8" id="KW-0853">WD repeat</keyword>
<feature type="repeat" description="WD" evidence="8">
    <location>
        <begin position="844"/>
        <end position="888"/>
    </location>
</feature>
<dbReference type="InterPro" id="IPR036322">
    <property type="entry name" value="WD40_repeat_dom_sf"/>
</dbReference>
<dbReference type="GO" id="GO:0016301">
    <property type="term" value="F:kinase activity"/>
    <property type="evidence" value="ECO:0007669"/>
    <property type="project" value="UniProtKB-KW"/>
</dbReference>
<dbReference type="OrthoDB" id="538223at2759"/>
<gene>
    <name evidence="13" type="primary">SMU1</name>
    <name evidence="13" type="ORF">FOL47_005166</name>
</gene>
<feature type="repeat" description="WD" evidence="8">
    <location>
        <begin position="766"/>
        <end position="800"/>
    </location>
</feature>
<dbReference type="SMART" id="SM00320">
    <property type="entry name" value="WD40"/>
    <property type="match status" value="5"/>
</dbReference>
<dbReference type="InterPro" id="IPR021109">
    <property type="entry name" value="Peptidase_aspartic_dom_sf"/>
</dbReference>
<dbReference type="SMART" id="SM00667">
    <property type="entry name" value="LisH"/>
    <property type="match status" value="1"/>
</dbReference>
<keyword evidence="14" id="KW-1185">Reference proteome</keyword>
<dbReference type="InterPro" id="IPR054532">
    <property type="entry name" value="TPL_SMU1_LisH-like"/>
</dbReference>
<dbReference type="PANTHER" id="PTHR22848">
    <property type="entry name" value="WD40 REPEAT PROTEIN"/>
    <property type="match status" value="1"/>
</dbReference>
<evidence type="ECO:0000256" key="2">
    <source>
        <dbReference type="ARBA" id="ARBA00022574"/>
    </source>
</evidence>
<dbReference type="InterPro" id="IPR001680">
    <property type="entry name" value="WD40_rpt"/>
</dbReference>
<dbReference type="CDD" id="cd05471">
    <property type="entry name" value="pepsin_like"/>
    <property type="match status" value="1"/>
</dbReference>
<keyword evidence="13" id="KW-0418">Kinase</keyword>
<dbReference type="Pfam" id="PF00400">
    <property type="entry name" value="WD40"/>
    <property type="match status" value="4"/>
</dbReference>
<dbReference type="Pfam" id="PF00026">
    <property type="entry name" value="Asp"/>
    <property type="match status" value="1"/>
</dbReference>
<keyword evidence="13" id="KW-0808">Transferase</keyword>
<sequence length="1386" mass="153263">MSGVCWTALLLVYLTGDEAFAVIRGILEHAKDEGEIYVFTKRSSFVDVVNAALNKTRRILPTLFHTMQSLDTLLLEDICVKTLGRGFTAASPQLAVVGAKNREEVVKVYNTLIGDPKEAAEISRTCFLLRLPNPLSQRHALGTGALIFEDGSALNGQSEEEVSSPEGFDVESCVRGWVRSVCPVLSFLEIKKIYDSMTDGFSLNHLKARLTNLTSSSSGYAFIVRSNDGDICGLFDPLGDGTGFLFNEKEYWPVACLPKSGELHSFSGSMLLLGHSTLTLDSDMRWGRYVPDTDVFGPDCPVLITTPDFEVSRLRRQLMLFTALVVKCEFKAPGQGWETRILTRAGCPAKWQAYIIDLARKLECKWNHEGRPGMNDDVESAVDVFVAQELSDSTSTAASSHPGLVQDKSGDENGSADDDTLSLAALDMCYPIRGSGEAQLGRGLFSLSSVKLEAPATSGRSRYPYMRLAMSSQESPDAPMEDVPVQEVSVDSADVIRLIIQFLKENNLNRSMQTLQEESQIYLDAVESIDGFCDDITHGRWDKVIQTLATVQLPKDLLQDIYEQAFLECLGAGEKQLCSLLLKHSAPLQSMKGDNLKNLTYRRLESLLSKPYIPVESELFQGEERPESRRNKLSERARPFVREADGQRLLTLLNQALKYQQNANLLPPGEKIDIFRGTTAPKSRNTEVQDYVVPEEPPTHVSKTLKFGKGAHPESVTFSPSGQFLVTGAADGLIEVWNHRTGKRNKEDLPYQAKKEFMCHPDGSKVLSLAFSHDSNMLASGDEKGTARVWDIHTGQITREFKSVHSDGITCMEFSRDNQKILTGSLDYTCRLHGMHSGRTLKDFRGHKSYVNSVGFADGSGHQRLVVSGCADGFVRVFDLRSSEILHKFSPPPPSYQNENITLDVRGIVVVPGKTKEDTLLICQQSSTVHHMSVSGQVLKSYESGKRGNKGDFLALCTSHGGRWIYAAAEDRTMWQTYIVSGCHLQPVTDKLSTSLEMKTLNLRVRMEFDGRLGPQDDVEKVVDWLIATELMMDEPDCAVVEVPVELKTIPGGDLFLYSHLTNGGKDLLSVVDTDSPVSYFVWKTWYESATKVGGCGKFPLGCYECKAPCDPKTKETYVATFLGGIKFTVFRHTDSNIKLGSTDVGNLDFGVIIGQDPPPSKSPPFNLLGLGRQKGVTFAASLLDQLTRKSPKLADRDIFAIYVNQRQSASEVYNGKLLLGRGDSSRYKQLRYVKFTQADKYTVPLVAMRVGKQQSRAGSRQEILIDSGSNAFFIPSASFDSILRDISTEVGQKLTYDSGAGTWTIPCVYRTAMPTLIFNMGPRGEVPLTVRGTSYVRPRGGGQVCDVELVKMETPFWILPAQAFIGYYFEFQLKEGRVGIGEGVS</sequence>
<evidence type="ECO:0000259" key="12">
    <source>
        <dbReference type="PROSITE" id="PS51767"/>
    </source>
</evidence>
<evidence type="ECO:0000259" key="11">
    <source>
        <dbReference type="PROSITE" id="PS50897"/>
    </source>
</evidence>
<dbReference type="GO" id="GO:0000398">
    <property type="term" value="P:mRNA splicing, via spliceosome"/>
    <property type="evidence" value="ECO:0007669"/>
    <property type="project" value="InterPro"/>
</dbReference>